<dbReference type="PANTHER" id="PTHR22916">
    <property type="entry name" value="GLYCOSYLTRANSFERASE"/>
    <property type="match status" value="1"/>
</dbReference>
<accession>A0A1D8CYF1</accession>
<dbReference type="CDD" id="cd00761">
    <property type="entry name" value="Glyco_tranf_GTA_type"/>
    <property type="match status" value="1"/>
</dbReference>
<organism evidence="2 3">
    <name type="scientific">Chlorobaculum limnaeum</name>
    <dbReference type="NCBI Taxonomy" id="274537"/>
    <lineage>
        <taxon>Bacteria</taxon>
        <taxon>Pseudomonadati</taxon>
        <taxon>Chlorobiota</taxon>
        <taxon>Chlorobiia</taxon>
        <taxon>Chlorobiales</taxon>
        <taxon>Chlorobiaceae</taxon>
        <taxon>Chlorobaculum</taxon>
    </lineage>
</organism>
<dbReference type="InterPro" id="IPR001173">
    <property type="entry name" value="Glyco_trans_2-like"/>
</dbReference>
<feature type="domain" description="Glycosyltransferase 2-like" evidence="1">
    <location>
        <begin position="7"/>
        <end position="133"/>
    </location>
</feature>
<evidence type="ECO:0000313" key="2">
    <source>
        <dbReference type="EMBL" id="AOS82843.1"/>
    </source>
</evidence>
<dbReference type="KEGG" id="clz:BIU88_00950"/>
<sequence length="332" mass="38223">MPQPAVTVLMPVHNGERYLKEAIESILAQNFVDFEFLVIDDGSTDRSHQIAGSYGDPRIVLVANAENRGTVHVLNQGIALASGRYIARMDADDISLPDRLERQVRFMDEHPEVGVSGTGMRLIKNGKLRNIRTHAASDPELKIQLLFSPCFFHPTVIIRAELAKAQPYPGNLVYTQDYNYWTKLAPLTSFANLREVLLHFREHEGQISARKADMQVSNSRTLRADYLKRLISVASDEQLAIHHAIAENRTDINLPDAESWLRHLMEINRQTGVFSNEEFEREMSRRWWHCCKNNRKHGKKVAELYASSPLCRYYRPDFSKYLKFKLRHLIPL</sequence>
<dbReference type="PANTHER" id="PTHR22916:SF3">
    <property type="entry name" value="UDP-GLCNAC:BETAGAL BETA-1,3-N-ACETYLGLUCOSAMINYLTRANSFERASE-LIKE PROTEIN 1"/>
    <property type="match status" value="1"/>
</dbReference>
<dbReference type="GO" id="GO:0016758">
    <property type="term" value="F:hexosyltransferase activity"/>
    <property type="evidence" value="ECO:0007669"/>
    <property type="project" value="UniProtKB-ARBA"/>
</dbReference>
<dbReference type="SUPFAM" id="SSF53448">
    <property type="entry name" value="Nucleotide-diphospho-sugar transferases"/>
    <property type="match status" value="1"/>
</dbReference>
<proteinExistence type="predicted"/>
<evidence type="ECO:0000259" key="1">
    <source>
        <dbReference type="Pfam" id="PF00535"/>
    </source>
</evidence>
<dbReference type="AlphaFoldDB" id="A0A1D8CYF1"/>
<dbReference type="Pfam" id="PF00535">
    <property type="entry name" value="Glycos_transf_2"/>
    <property type="match status" value="1"/>
</dbReference>
<dbReference type="EMBL" id="CP017305">
    <property type="protein sequence ID" value="AOS82843.1"/>
    <property type="molecule type" value="Genomic_DNA"/>
</dbReference>
<dbReference type="Proteomes" id="UP000095185">
    <property type="component" value="Chromosome"/>
</dbReference>
<protein>
    <recommendedName>
        <fullName evidence="1">Glycosyltransferase 2-like domain-containing protein</fullName>
    </recommendedName>
</protein>
<dbReference type="RefSeq" id="WP_069808574.1">
    <property type="nucleotide sequence ID" value="NZ_CP017305.1"/>
</dbReference>
<gene>
    <name evidence="2" type="ORF">BIU88_00950</name>
</gene>
<keyword evidence="3" id="KW-1185">Reference proteome</keyword>
<name>A0A1D8CYF1_CHLLM</name>
<dbReference type="Gene3D" id="3.90.550.10">
    <property type="entry name" value="Spore Coat Polysaccharide Biosynthesis Protein SpsA, Chain A"/>
    <property type="match status" value="1"/>
</dbReference>
<dbReference type="InterPro" id="IPR029044">
    <property type="entry name" value="Nucleotide-diphossugar_trans"/>
</dbReference>
<dbReference type="STRING" id="274537.BIU88_00950"/>
<reference evidence="2" key="1">
    <citation type="submission" date="2016-09" db="EMBL/GenBank/DDBJ databases">
        <title>Genome sequence of Chlorobaculum limnaeum.</title>
        <authorList>
            <person name="Liu Z."/>
            <person name="Tank M."/>
            <person name="Bryant D.A."/>
        </authorList>
    </citation>
    <scope>NUCLEOTIDE SEQUENCE [LARGE SCALE GENOMIC DNA]</scope>
    <source>
        <strain evidence="2">DSM 1677</strain>
    </source>
</reference>
<evidence type="ECO:0000313" key="3">
    <source>
        <dbReference type="Proteomes" id="UP000095185"/>
    </source>
</evidence>
<dbReference type="OrthoDB" id="9815829at2"/>